<proteinExistence type="predicted"/>
<evidence type="ECO:0000313" key="3">
    <source>
        <dbReference type="EMBL" id="SER99156.1"/>
    </source>
</evidence>
<dbReference type="AlphaFoldDB" id="A0A1H9TPP1"/>
<dbReference type="InterPro" id="IPR052339">
    <property type="entry name" value="Fe-S_Maturation_MIP18"/>
</dbReference>
<dbReference type="STRING" id="1121357.SAMN05661109_01503"/>
<dbReference type="EMBL" id="FOGQ01000006">
    <property type="protein sequence ID" value="SER99156.1"/>
    <property type="molecule type" value="Genomic_DNA"/>
</dbReference>
<feature type="domain" description="MIP18 family-like" evidence="1">
    <location>
        <begin position="19"/>
        <end position="85"/>
    </location>
</feature>
<protein>
    <submittedName>
        <fullName evidence="3">Ring-1,2-phenylacetyl-CoA epoxidase subunit PaaD</fullName>
    </submittedName>
</protein>
<name>A0A1H9TPP1_9CORY</name>
<keyword evidence="4" id="KW-1185">Reference proteome</keyword>
<dbReference type="InterPro" id="IPR011883">
    <property type="entry name" value="PaaD-like"/>
</dbReference>
<accession>A0A1H9TPP1</accession>
<dbReference type="SUPFAM" id="SSF117916">
    <property type="entry name" value="Fe-S cluster assembly (FSCA) domain-like"/>
    <property type="match status" value="1"/>
</dbReference>
<dbReference type="NCBIfam" id="TIGR02159">
    <property type="entry name" value="PA_CoA_Oxy4"/>
    <property type="match status" value="1"/>
</dbReference>
<evidence type="ECO:0000259" key="2">
    <source>
        <dbReference type="Pfam" id="PF23451"/>
    </source>
</evidence>
<dbReference type="InterPro" id="IPR002744">
    <property type="entry name" value="MIP18-like"/>
</dbReference>
<reference evidence="4" key="1">
    <citation type="submission" date="2016-10" db="EMBL/GenBank/DDBJ databases">
        <authorList>
            <person name="Varghese N."/>
            <person name="Submissions S."/>
        </authorList>
    </citation>
    <scope>NUCLEOTIDE SEQUENCE [LARGE SCALE GENOMIC DNA]</scope>
    <source>
        <strain evidence="4">DSM 20524</strain>
    </source>
</reference>
<sequence>MAEVNLNHELRPTDERERRVWDIAAQVPDPEIPVISIADLGILRNVHCEGDTAVITITPTYSGCPAMDTITSDISDALRESGEEDFRVDLVLNPAWTTDWITEHGREKLRGYGIAPPQGKAERSSGPVLLKLEAPQPIICPHCGSSNTAEIARFGSTSCKALYNCKSCFEPFDYFKVH</sequence>
<dbReference type="InterPro" id="IPR056572">
    <property type="entry name" value="Zn_ribbon_PaaD"/>
</dbReference>
<evidence type="ECO:0000259" key="1">
    <source>
        <dbReference type="Pfam" id="PF01883"/>
    </source>
</evidence>
<dbReference type="InterPro" id="IPR034904">
    <property type="entry name" value="FSCA_dom_sf"/>
</dbReference>
<dbReference type="Proteomes" id="UP000198929">
    <property type="component" value="Unassembled WGS sequence"/>
</dbReference>
<organism evidence="3 4">
    <name type="scientific">Corynebacterium cystitidis DSM 20524</name>
    <dbReference type="NCBI Taxonomy" id="1121357"/>
    <lineage>
        <taxon>Bacteria</taxon>
        <taxon>Bacillati</taxon>
        <taxon>Actinomycetota</taxon>
        <taxon>Actinomycetes</taxon>
        <taxon>Mycobacteriales</taxon>
        <taxon>Corynebacteriaceae</taxon>
        <taxon>Corynebacterium</taxon>
    </lineage>
</organism>
<dbReference type="PANTHER" id="PTHR42831">
    <property type="entry name" value="FE-S PROTEIN MATURATION AUXILIARY FACTOR YITW"/>
    <property type="match status" value="1"/>
</dbReference>
<dbReference type="Pfam" id="PF23451">
    <property type="entry name" value="Zn_ribbon_PaaD"/>
    <property type="match status" value="1"/>
</dbReference>
<dbReference type="Gene3D" id="3.30.300.130">
    <property type="entry name" value="Fe-S cluster assembly (FSCA)"/>
    <property type="match status" value="1"/>
</dbReference>
<dbReference type="Pfam" id="PF01883">
    <property type="entry name" value="FeS_assembly_P"/>
    <property type="match status" value="1"/>
</dbReference>
<gene>
    <name evidence="3" type="ORF">SAMN05661109_01503</name>
</gene>
<evidence type="ECO:0000313" key="4">
    <source>
        <dbReference type="Proteomes" id="UP000198929"/>
    </source>
</evidence>
<dbReference type="PANTHER" id="PTHR42831:SF3">
    <property type="entry name" value="1,2-PHENYLACETYL-COA EPOXIDASE, SUBUNIT D-RELATED"/>
    <property type="match status" value="1"/>
</dbReference>
<feature type="domain" description="PaaD zinc beta ribbon" evidence="2">
    <location>
        <begin position="131"/>
        <end position="176"/>
    </location>
</feature>